<protein>
    <submittedName>
        <fullName evidence="6">TetR/AcrR family transcriptional regulator</fullName>
    </submittedName>
</protein>
<name>A0AAU1M1E0_9ACTN</name>
<dbReference type="AlphaFoldDB" id="A0AAU1M1E0"/>
<keyword evidence="1" id="KW-0805">Transcription regulation</keyword>
<dbReference type="PANTHER" id="PTHR30055:SF234">
    <property type="entry name" value="HTH-TYPE TRANSCRIPTIONAL REGULATOR BETI"/>
    <property type="match status" value="1"/>
</dbReference>
<organism evidence="6">
    <name type="scientific">Streptomyces sp. NBC_00148</name>
    <dbReference type="NCBI Taxonomy" id="2903626"/>
    <lineage>
        <taxon>Bacteria</taxon>
        <taxon>Bacillati</taxon>
        <taxon>Actinomycetota</taxon>
        <taxon>Actinomycetes</taxon>
        <taxon>Kitasatosporales</taxon>
        <taxon>Streptomycetaceae</taxon>
        <taxon>Streptomyces</taxon>
    </lineage>
</organism>
<proteinExistence type="predicted"/>
<keyword evidence="3" id="KW-0804">Transcription</keyword>
<dbReference type="GO" id="GO:0000976">
    <property type="term" value="F:transcription cis-regulatory region binding"/>
    <property type="evidence" value="ECO:0007669"/>
    <property type="project" value="TreeGrafter"/>
</dbReference>
<feature type="domain" description="HTH tetR-type" evidence="5">
    <location>
        <begin position="6"/>
        <end position="66"/>
    </location>
</feature>
<dbReference type="SUPFAM" id="SSF46689">
    <property type="entry name" value="Homeodomain-like"/>
    <property type="match status" value="1"/>
</dbReference>
<dbReference type="InterPro" id="IPR050109">
    <property type="entry name" value="HTH-type_TetR-like_transc_reg"/>
</dbReference>
<evidence type="ECO:0000256" key="4">
    <source>
        <dbReference type="PROSITE-ProRule" id="PRU00335"/>
    </source>
</evidence>
<sequence length="205" mass="21690">MSQPEASSRDRLLTAAKQLFLEKGADQVSLRSVNTAAGLNPGAVHYHFGSREGLVSALLERELRPMWSGRLGALSGPPGGDLQVRDLVAALVEPFAELVGTRDGRVLCHLLARAALPTGQVLNVSTLFAPAPFEVLLGRALPELSPQEVTERCRLAFSLAMETYGRPLVKMPAEPSSFPHTETVIAFLVAGLTAPSCHAAGTDAG</sequence>
<keyword evidence="2 4" id="KW-0238">DNA-binding</keyword>
<dbReference type="GO" id="GO:0003700">
    <property type="term" value="F:DNA-binding transcription factor activity"/>
    <property type="evidence" value="ECO:0007669"/>
    <property type="project" value="TreeGrafter"/>
</dbReference>
<gene>
    <name evidence="6" type="ORF">OG222_30485</name>
</gene>
<evidence type="ECO:0000256" key="3">
    <source>
        <dbReference type="ARBA" id="ARBA00023163"/>
    </source>
</evidence>
<feature type="DNA-binding region" description="H-T-H motif" evidence="4">
    <location>
        <begin position="29"/>
        <end position="48"/>
    </location>
</feature>
<dbReference type="InterPro" id="IPR001647">
    <property type="entry name" value="HTH_TetR"/>
</dbReference>
<dbReference type="Pfam" id="PF00440">
    <property type="entry name" value="TetR_N"/>
    <property type="match status" value="1"/>
</dbReference>
<dbReference type="PRINTS" id="PR00455">
    <property type="entry name" value="HTHTETR"/>
</dbReference>
<dbReference type="Gene3D" id="1.10.357.10">
    <property type="entry name" value="Tetracycline Repressor, domain 2"/>
    <property type="match status" value="1"/>
</dbReference>
<evidence type="ECO:0000259" key="5">
    <source>
        <dbReference type="PROSITE" id="PS50977"/>
    </source>
</evidence>
<dbReference type="PANTHER" id="PTHR30055">
    <property type="entry name" value="HTH-TYPE TRANSCRIPTIONAL REGULATOR RUTR"/>
    <property type="match status" value="1"/>
</dbReference>
<reference evidence="6" key="1">
    <citation type="submission" date="2022-10" db="EMBL/GenBank/DDBJ databases">
        <title>The complete genomes of actinobacterial strains from the NBC collection.</title>
        <authorList>
            <person name="Joergensen T.S."/>
            <person name="Alvarez Arevalo M."/>
            <person name="Sterndorff E.B."/>
            <person name="Faurdal D."/>
            <person name="Vuksanovic O."/>
            <person name="Mourched A.-S."/>
            <person name="Charusanti P."/>
            <person name="Shaw S."/>
            <person name="Blin K."/>
            <person name="Weber T."/>
        </authorList>
    </citation>
    <scope>NUCLEOTIDE SEQUENCE</scope>
    <source>
        <strain evidence="6">NBC_00148</strain>
    </source>
</reference>
<accession>A0AAU1M1E0</accession>
<dbReference type="PROSITE" id="PS50977">
    <property type="entry name" value="HTH_TETR_2"/>
    <property type="match status" value="1"/>
</dbReference>
<dbReference type="InterPro" id="IPR009057">
    <property type="entry name" value="Homeodomain-like_sf"/>
</dbReference>
<evidence type="ECO:0000256" key="2">
    <source>
        <dbReference type="ARBA" id="ARBA00023125"/>
    </source>
</evidence>
<dbReference type="EMBL" id="CP108169">
    <property type="protein sequence ID" value="WTQ77192.1"/>
    <property type="molecule type" value="Genomic_DNA"/>
</dbReference>
<evidence type="ECO:0000313" key="6">
    <source>
        <dbReference type="EMBL" id="WTQ77192.1"/>
    </source>
</evidence>
<evidence type="ECO:0000256" key="1">
    <source>
        <dbReference type="ARBA" id="ARBA00023015"/>
    </source>
</evidence>